<dbReference type="Proteomes" id="UP001208649">
    <property type="component" value="Unassembled WGS sequence"/>
</dbReference>
<protein>
    <submittedName>
        <fullName evidence="1">ATP-binding protein</fullName>
    </submittedName>
</protein>
<keyword evidence="1" id="KW-0547">Nucleotide-binding</keyword>
<keyword evidence="1" id="KW-0067">ATP-binding</keyword>
<evidence type="ECO:0000313" key="1">
    <source>
        <dbReference type="EMBL" id="MCU7616683.1"/>
    </source>
</evidence>
<name>A0ABT2W395_9FLAO</name>
<dbReference type="PANTHER" id="PTHR43581">
    <property type="entry name" value="ATP/GTP PHOSPHATASE"/>
    <property type="match status" value="1"/>
</dbReference>
<dbReference type="InterPro" id="IPR027417">
    <property type="entry name" value="P-loop_NTPase"/>
</dbReference>
<comment type="caution">
    <text evidence="1">The sequence shown here is derived from an EMBL/GenBank/DDBJ whole genome shotgun (WGS) entry which is preliminary data.</text>
</comment>
<dbReference type="SUPFAM" id="SSF52540">
    <property type="entry name" value="P-loop containing nucleoside triphosphate hydrolases"/>
    <property type="match status" value="1"/>
</dbReference>
<dbReference type="Gene3D" id="3.40.50.300">
    <property type="entry name" value="P-loop containing nucleotide triphosphate hydrolases"/>
    <property type="match status" value="1"/>
</dbReference>
<gene>
    <name evidence="1" type="ORF">NZ698_05695</name>
</gene>
<sequence length="405" mass="46976">MKIKIKNFGPIKDGILENNGWIDIKKVTLFIGDQGSGKSTIAKLISTFMWIEKALVRGDFDEKWLERKNRLKNYFFKYHRLENYFNHPDNSVIEYVGDAFHFIYEKNTLKVITVLGDNYKLPQIMYVPAERNFISYVKSANELKLSSESLQEFLTEFDNALNSLNSRFELPIDNLIVEYDKQHKIINIKNKDHKVRLSESSSGIQSLVPLYLVSNFLSNSIKISSENKESMSSQEQNRFKNIVVEIYNNDNLTIEQKRLAVSALSERFNKKTFINIVEEPEQNLFPLSQWKMLSSLLVLNNLVLNNKLIMTSHSPYIVNYLSISVQARELIDKINDKDQKDKIANVINLNSTISSREISIYELNNGLISKLSDYEGIPSDNNYLNLMLKKGNEIFDQLLEIEEEL</sequence>
<keyword evidence="2" id="KW-1185">Reference proteome</keyword>
<dbReference type="InterPro" id="IPR051396">
    <property type="entry name" value="Bact_Antivir_Def_Nuclease"/>
</dbReference>
<dbReference type="PANTHER" id="PTHR43581:SF4">
    <property type="entry name" value="ATP_GTP PHOSPHATASE"/>
    <property type="match status" value="1"/>
</dbReference>
<proteinExistence type="predicted"/>
<reference evidence="2" key="1">
    <citation type="submission" date="2023-07" db="EMBL/GenBank/DDBJ databases">
        <title>Chryseobacterium sp. strain PBS4-4 Genome sequencing and assembly.</title>
        <authorList>
            <person name="Jung Y."/>
        </authorList>
    </citation>
    <scope>NUCLEOTIDE SEQUENCE [LARGE SCALE GENOMIC DNA]</scope>
    <source>
        <strain evidence="2">PBS4-4</strain>
    </source>
</reference>
<dbReference type="EMBL" id="JAOTEM010000001">
    <property type="protein sequence ID" value="MCU7616683.1"/>
    <property type="molecule type" value="Genomic_DNA"/>
</dbReference>
<organism evidence="1 2">
    <name type="scientific">Chryseobacterium edaphi</name>
    <dbReference type="NCBI Taxonomy" id="2976532"/>
    <lineage>
        <taxon>Bacteria</taxon>
        <taxon>Pseudomonadati</taxon>
        <taxon>Bacteroidota</taxon>
        <taxon>Flavobacteriia</taxon>
        <taxon>Flavobacteriales</taxon>
        <taxon>Weeksellaceae</taxon>
        <taxon>Chryseobacterium group</taxon>
        <taxon>Chryseobacterium</taxon>
    </lineage>
</organism>
<dbReference type="GO" id="GO:0005524">
    <property type="term" value="F:ATP binding"/>
    <property type="evidence" value="ECO:0007669"/>
    <property type="project" value="UniProtKB-KW"/>
</dbReference>
<accession>A0ABT2W395</accession>
<dbReference type="RefSeq" id="WP_263002116.1">
    <property type="nucleotide sequence ID" value="NZ_JAOTEM010000001.1"/>
</dbReference>
<evidence type="ECO:0000313" key="2">
    <source>
        <dbReference type="Proteomes" id="UP001208649"/>
    </source>
</evidence>